<dbReference type="PANTHER" id="PTHR44324:SF6">
    <property type="entry name" value="EF-HAND CALCIUM BINDING DOMAIN 8"/>
    <property type="match status" value="1"/>
</dbReference>
<evidence type="ECO:0000256" key="5">
    <source>
        <dbReference type="SAM" id="MobiDB-lite"/>
    </source>
</evidence>
<feature type="region of interest" description="Disordered" evidence="5">
    <location>
        <begin position="1339"/>
        <end position="1430"/>
    </location>
</feature>
<feature type="compositionally biased region" description="Polar residues" evidence="5">
    <location>
        <begin position="1409"/>
        <end position="1418"/>
    </location>
</feature>
<evidence type="ECO:0000256" key="1">
    <source>
        <dbReference type="ARBA" id="ARBA00014901"/>
    </source>
</evidence>
<dbReference type="PROSITE" id="PS50294">
    <property type="entry name" value="WD_REPEATS_REGION"/>
    <property type="match status" value="1"/>
</dbReference>
<evidence type="ECO:0000256" key="3">
    <source>
        <dbReference type="ARBA" id="ARBA00022737"/>
    </source>
</evidence>
<dbReference type="InterPro" id="IPR015943">
    <property type="entry name" value="WD40/YVTN_repeat-like_dom_sf"/>
</dbReference>
<feature type="region of interest" description="Disordered" evidence="5">
    <location>
        <begin position="1486"/>
        <end position="1515"/>
    </location>
</feature>
<feature type="region of interest" description="Disordered" evidence="5">
    <location>
        <begin position="1244"/>
        <end position="1264"/>
    </location>
</feature>
<keyword evidence="2 4" id="KW-0853">WD repeat</keyword>
<dbReference type="InterPro" id="IPR019775">
    <property type="entry name" value="WD40_repeat_CS"/>
</dbReference>
<dbReference type="InterPro" id="IPR036322">
    <property type="entry name" value="WD40_repeat_dom_sf"/>
</dbReference>
<dbReference type="SUPFAM" id="SSF50998">
    <property type="entry name" value="Quinoprotein alcohol dehydrogenase-like"/>
    <property type="match status" value="1"/>
</dbReference>
<sequence>MHNDTSHSERRQKSSEPEQRYSVVKHVRSRNTGAFDFTLLNALHDEFLERWHGEDLGLTRREFMAAMKRTAGFCLKDSELNRIYSQVDSKDEGLMTWGQYITSLSNTASLRASMVQSDIKPLFQDKMHFTQIKQRDEIIAIRFIPRLPLYATKINHNSGRYLMLGREGSLTMWSINLTLLNSYFIGSNKGVLKAMLFIDLVVLHPSTMIAVTSTDRTITIYELGSRGLKEKYTIVSIYNCITCMDYWPDLHSRTFMLLLWGDVAGDIHALELNVKRLGGIFDKDDNREIINRVVYADLLKHKFPSVHLHKVPGVHDDWVTEIRYIAETRAFLSSSSSHTNKSLCYTDWRGKVETRFYQSYTSVLCFDFNYVIHLVVTGSLDCQVRVWNIFMPNRPINTLKGHLAPVDHVVLNLKTQHVISLDKSHAIKIFDYKEGSVIQAFSGPSLSIMGPNTIEGFFFNRERCQIIVGTLTVGMTIKRVNPPDMAEVSAHDFPIVAVCYSSTFDEVITACANAVISVWDLHTGRHVLEFQHYSSRTNFKDVPWASATKRLEVTAMTLDGSERCVVTGANDGTVNLWNFSSGVLLANYELPDNNLVSGLAVDRNVIFATGWCRQIFLLDLDQKSSKQNLKFFKNYHKEDVNCMTLLKGGLIATGSYDGDIIVLTRDTGHGRCRLNPGVAMFPIPLMTTQDEVDAVTLGPTESELLKLESPETSEIFIENEDHSFIKGIRIGEDKVLLANPLTGQILRIITKPRELKRSASDLIFDVFKGHEVSMQESANHFRAYESSVDILLNLKTRKHLDLNTANIITAGSEGWIRAWSLNPKGGLKGQFLATEQLGESVKAMTTDTQNEFLLTGDTMGYVKVWDLFPFCHPAAKLVSEEVKADRRDRFIKMFIFLRSPFLRDAASEGFERCVRYHKRRPPPESNPESSLKTPKLLNVFHAHMQAITALTYVDDGMLIITGSKDCSVRVWTITGSFVGHCGAPWVKLPSSEKSPLRPLPKDIRRNASARTFRVIKGGRVPAWDRAVRLIRNYLEQQKKMVEKKEGQTAEDGEEDDKAWLAQPVMVDRDESALPEHLRLSSVVKFTWRDPKKSQYLGMAFKPCLHHRHLSYTPKINMREDFGQIAAYRQVQISDMSKMTAIPTPQIIIDMEKRHKEEEEEAQMYRNLAKQSKCSKQCPGRNRRSVFKKSIGSCPIGAGQTAQNSVSGSNIAGHAGKLSVDCLSSPSRSQRTSIRLSVESIRNHNATQNNRAGFDENPLKNSTDNNKAGFARATCTENPLKNSTHNNKAGFAGATCAENPLKNSTHNNKAGFAGATCTENPLKNSTHNIRAGFAEAACVNNPSTKSTRNNVDDFDGGPHEASRAKKKLLRIKNDNTARAGFPKPTSTLMSDDKPDLKRSYPQTQHDKATDPQNPKRVSTVNNNNDDDDVNDGDLLRAVERENLFWVKTSAEATGNRKNSFSEKLSRQQSSRTDCVLPQISETNAPLLEGGALPLSSSTKGEFSRKRTRHNGGGDKVKIGFEVTLDTDDVIATQRDLTSDPSDVSTATSKDDDESTSKKEDDDEEETPTDSRTSETTSAEKSSSASSGKSEELISRFPPIGSSCAVNQVGAFLTESSASSLPESLPSISKLTVICPERKKKEQLFRGTGLMMGSFALPALSKRHD</sequence>
<dbReference type="InterPro" id="IPR051242">
    <property type="entry name" value="WD-EF-hand_domain"/>
</dbReference>
<feature type="repeat" description="WD" evidence="4">
    <location>
        <begin position="553"/>
        <end position="587"/>
    </location>
</feature>
<feature type="repeat" description="WD" evidence="4">
    <location>
        <begin position="488"/>
        <end position="529"/>
    </location>
</feature>
<feature type="compositionally biased region" description="Basic and acidic residues" evidence="5">
    <location>
        <begin position="1"/>
        <end position="19"/>
    </location>
</feature>
<dbReference type="InterPro" id="IPR011047">
    <property type="entry name" value="Quinoprotein_ADH-like_sf"/>
</dbReference>
<reference evidence="6 7" key="1">
    <citation type="submission" date="2024-02" db="EMBL/GenBank/DDBJ databases">
        <title>Chromosome-scale genome assembly of the rough periwinkle Littorina saxatilis.</title>
        <authorList>
            <person name="De Jode A."/>
            <person name="Faria R."/>
            <person name="Formenti G."/>
            <person name="Sims Y."/>
            <person name="Smith T.P."/>
            <person name="Tracey A."/>
            <person name="Wood J.M.D."/>
            <person name="Zagrodzka Z.B."/>
            <person name="Johannesson K."/>
            <person name="Butlin R.K."/>
            <person name="Leder E.H."/>
        </authorList>
    </citation>
    <scope>NUCLEOTIDE SEQUENCE [LARGE SCALE GENOMIC DNA]</scope>
    <source>
        <strain evidence="6">Snail1</strain>
        <tissue evidence="6">Muscle</tissue>
    </source>
</reference>
<dbReference type="SUPFAM" id="SSF50978">
    <property type="entry name" value="WD40 repeat-like"/>
    <property type="match status" value="1"/>
</dbReference>
<dbReference type="Pfam" id="PF00400">
    <property type="entry name" value="WD40"/>
    <property type="match status" value="3"/>
</dbReference>
<feature type="repeat" description="WD" evidence="4">
    <location>
        <begin position="940"/>
        <end position="973"/>
    </location>
</feature>
<feature type="compositionally biased region" description="Polar residues" evidence="5">
    <location>
        <begin position="1339"/>
        <end position="1348"/>
    </location>
</feature>
<dbReference type="Gene3D" id="2.130.10.10">
    <property type="entry name" value="YVTN repeat-like/Quinoprotein amine dehydrogenase"/>
    <property type="match status" value="3"/>
</dbReference>
<evidence type="ECO:0000313" key="6">
    <source>
        <dbReference type="EMBL" id="KAK7112069.1"/>
    </source>
</evidence>
<dbReference type="EMBL" id="JBAMIC010000002">
    <property type="protein sequence ID" value="KAK7112069.1"/>
    <property type="molecule type" value="Genomic_DNA"/>
</dbReference>
<feature type="region of interest" description="Disordered" evidence="5">
    <location>
        <begin position="1453"/>
        <end position="1472"/>
    </location>
</feature>
<dbReference type="PROSITE" id="PS50082">
    <property type="entry name" value="WD_REPEATS_2"/>
    <property type="match status" value="3"/>
</dbReference>
<evidence type="ECO:0000256" key="2">
    <source>
        <dbReference type="ARBA" id="ARBA00022574"/>
    </source>
</evidence>
<feature type="compositionally biased region" description="Polar residues" evidence="5">
    <location>
        <begin position="1533"/>
        <end position="1542"/>
    </location>
</feature>
<dbReference type="InterPro" id="IPR001680">
    <property type="entry name" value="WD40_rpt"/>
</dbReference>
<dbReference type="PROSITE" id="PS00678">
    <property type="entry name" value="WD_REPEATS_1"/>
    <property type="match status" value="3"/>
</dbReference>
<dbReference type="Proteomes" id="UP001374579">
    <property type="component" value="Unassembled WGS sequence"/>
</dbReference>
<proteinExistence type="predicted"/>
<evidence type="ECO:0000313" key="7">
    <source>
        <dbReference type="Proteomes" id="UP001374579"/>
    </source>
</evidence>
<keyword evidence="3" id="KW-0677">Repeat</keyword>
<feature type="compositionally biased region" description="Basic and acidic residues" evidence="5">
    <location>
        <begin position="1389"/>
        <end position="1408"/>
    </location>
</feature>
<dbReference type="PANTHER" id="PTHR44324">
    <property type="entry name" value="WD40 REPEAT DOMAIN 95"/>
    <property type="match status" value="1"/>
</dbReference>
<organism evidence="6 7">
    <name type="scientific">Littorina saxatilis</name>
    <dbReference type="NCBI Taxonomy" id="31220"/>
    <lineage>
        <taxon>Eukaryota</taxon>
        <taxon>Metazoa</taxon>
        <taxon>Spiralia</taxon>
        <taxon>Lophotrochozoa</taxon>
        <taxon>Mollusca</taxon>
        <taxon>Gastropoda</taxon>
        <taxon>Caenogastropoda</taxon>
        <taxon>Littorinimorpha</taxon>
        <taxon>Littorinoidea</taxon>
        <taxon>Littorinidae</taxon>
        <taxon>Littorina</taxon>
    </lineage>
</organism>
<dbReference type="SMART" id="SM00320">
    <property type="entry name" value="WD40"/>
    <property type="match status" value="9"/>
</dbReference>
<protein>
    <recommendedName>
        <fullName evidence="1">WD repeat-containing protein on Y chromosome</fullName>
    </recommendedName>
</protein>
<feature type="compositionally biased region" description="Low complexity" evidence="5">
    <location>
        <begin position="1568"/>
        <end position="1586"/>
    </location>
</feature>
<accession>A0AAN9GL39</accession>
<feature type="region of interest" description="Disordered" evidence="5">
    <location>
        <begin position="1530"/>
        <end position="1598"/>
    </location>
</feature>
<comment type="caution">
    <text evidence="6">The sequence shown here is derived from an EMBL/GenBank/DDBJ whole genome shotgun (WGS) entry which is preliminary data.</text>
</comment>
<evidence type="ECO:0000256" key="4">
    <source>
        <dbReference type="PROSITE-ProRule" id="PRU00221"/>
    </source>
</evidence>
<feature type="region of interest" description="Disordered" evidence="5">
    <location>
        <begin position="1"/>
        <end position="23"/>
    </location>
</feature>
<name>A0AAN9GL39_9CAEN</name>
<gene>
    <name evidence="6" type="ORF">V1264_011579</name>
</gene>
<keyword evidence="7" id="KW-1185">Reference proteome</keyword>